<dbReference type="CDD" id="cd00293">
    <property type="entry name" value="USP-like"/>
    <property type="match status" value="1"/>
</dbReference>
<keyword evidence="4" id="KW-1185">Reference proteome</keyword>
<dbReference type="InterPro" id="IPR014729">
    <property type="entry name" value="Rossmann-like_a/b/a_fold"/>
</dbReference>
<name>A0A398CEG7_9BURK</name>
<proteinExistence type="inferred from homology"/>
<dbReference type="EMBL" id="QXJC01000003">
    <property type="protein sequence ID" value="RID98580.1"/>
    <property type="molecule type" value="Genomic_DNA"/>
</dbReference>
<dbReference type="Pfam" id="PF00582">
    <property type="entry name" value="Usp"/>
    <property type="match status" value="1"/>
</dbReference>
<dbReference type="OrthoDB" id="5512223at2"/>
<feature type="domain" description="UspA" evidence="2">
    <location>
        <begin position="3"/>
        <end position="141"/>
    </location>
</feature>
<dbReference type="Proteomes" id="UP000266302">
    <property type="component" value="Unassembled WGS sequence"/>
</dbReference>
<dbReference type="PANTHER" id="PTHR46268">
    <property type="entry name" value="STRESS RESPONSE PROTEIN NHAX"/>
    <property type="match status" value="1"/>
</dbReference>
<dbReference type="InterPro" id="IPR006016">
    <property type="entry name" value="UspA"/>
</dbReference>
<evidence type="ECO:0000256" key="1">
    <source>
        <dbReference type="ARBA" id="ARBA00008791"/>
    </source>
</evidence>
<dbReference type="PANTHER" id="PTHR46268:SF6">
    <property type="entry name" value="UNIVERSAL STRESS PROTEIN UP12"/>
    <property type="match status" value="1"/>
</dbReference>
<evidence type="ECO:0000313" key="3">
    <source>
        <dbReference type="EMBL" id="RID98580.1"/>
    </source>
</evidence>
<dbReference type="PRINTS" id="PR01438">
    <property type="entry name" value="UNVRSLSTRESS"/>
</dbReference>
<dbReference type="AlphaFoldDB" id="A0A398CEG7"/>
<comment type="similarity">
    <text evidence="1">Belongs to the universal stress protein A family.</text>
</comment>
<organism evidence="3 4">
    <name type="scientific">Simplicispira hankyongi</name>
    <dbReference type="NCBI Taxonomy" id="2315688"/>
    <lineage>
        <taxon>Bacteria</taxon>
        <taxon>Pseudomonadati</taxon>
        <taxon>Pseudomonadota</taxon>
        <taxon>Betaproteobacteria</taxon>
        <taxon>Burkholderiales</taxon>
        <taxon>Comamonadaceae</taxon>
        <taxon>Simplicispira</taxon>
    </lineage>
</organism>
<reference evidence="3 4" key="1">
    <citation type="submission" date="2018-09" db="EMBL/GenBank/DDBJ databases">
        <title>Draft genome of Simplicispira sp. NY-02.</title>
        <authorList>
            <person name="Im W.T."/>
        </authorList>
    </citation>
    <scope>NUCLEOTIDE SEQUENCE [LARGE SCALE GENOMIC DNA]</scope>
    <source>
        <strain evidence="3 4">NY-02</strain>
    </source>
</reference>
<protein>
    <submittedName>
        <fullName evidence="3">Universal stress protein</fullName>
    </submittedName>
</protein>
<gene>
    <name evidence="3" type="ORF">D3F03_10220</name>
</gene>
<evidence type="ECO:0000313" key="4">
    <source>
        <dbReference type="Proteomes" id="UP000266302"/>
    </source>
</evidence>
<sequence>MFKVLIAVDGSEHANHAIEAVAWLPRGPGGLEVALVNVSNPVYYGELPALAQEEVERARRERQERILEEAAQRARGLGLIVGGKHGTSGSVAEEIVGLARETSADQIAMGTRGLGAAGSLFLGSVALGVVHRSHVPVLLVK</sequence>
<dbReference type="RefSeq" id="WP_119109245.1">
    <property type="nucleotide sequence ID" value="NZ_QXJC01000003.1"/>
</dbReference>
<dbReference type="InterPro" id="IPR006015">
    <property type="entry name" value="Universal_stress_UspA"/>
</dbReference>
<accession>A0A398CEG7</accession>
<comment type="caution">
    <text evidence="3">The sequence shown here is derived from an EMBL/GenBank/DDBJ whole genome shotgun (WGS) entry which is preliminary data.</text>
</comment>
<dbReference type="SUPFAM" id="SSF52402">
    <property type="entry name" value="Adenine nucleotide alpha hydrolases-like"/>
    <property type="match status" value="1"/>
</dbReference>
<dbReference type="Gene3D" id="3.40.50.620">
    <property type="entry name" value="HUPs"/>
    <property type="match status" value="1"/>
</dbReference>
<evidence type="ECO:0000259" key="2">
    <source>
        <dbReference type="Pfam" id="PF00582"/>
    </source>
</evidence>